<dbReference type="Proteomes" id="UP000789570">
    <property type="component" value="Unassembled WGS sequence"/>
</dbReference>
<evidence type="ECO:0000313" key="1">
    <source>
        <dbReference type="EMBL" id="CAG8549471.1"/>
    </source>
</evidence>
<evidence type="ECO:0000313" key="2">
    <source>
        <dbReference type="Proteomes" id="UP000789570"/>
    </source>
</evidence>
<proteinExistence type="predicted"/>
<sequence length="63" mass="7682">MVESDKAYENCKENFENDKLPKCDCERLKNRYTYDSNKWLARKEKTVKRESRYTLEVLEVVED</sequence>
<reference evidence="1" key="1">
    <citation type="submission" date="2021-06" db="EMBL/GenBank/DDBJ databases">
        <authorList>
            <person name="Kallberg Y."/>
            <person name="Tangrot J."/>
            <person name="Rosling A."/>
        </authorList>
    </citation>
    <scope>NUCLEOTIDE SEQUENCE</scope>
    <source>
        <strain evidence="1">UK204</strain>
    </source>
</reference>
<accession>A0A9N9FPZ9</accession>
<gene>
    <name evidence="1" type="ORF">FCALED_LOCUS6045</name>
</gene>
<dbReference type="EMBL" id="CAJVPQ010001383">
    <property type="protein sequence ID" value="CAG8549471.1"/>
    <property type="molecule type" value="Genomic_DNA"/>
</dbReference>
<name>A0A9N9FPZ9_9GLOM</name>
<dbReference type="AlphaFoldDB" id="A0A9N9FPZ9"/>
<keyword evidence="2" id="KW-1185">Reference proteome</keyword>
<protein>
    <submittedName>
        <fullName evidence="1">3364_t:CDS:1</fullName>
    </submittedName>
</protein>
<comment type="caution">
    <text evidence="1">The sequence shown here is derived from an EMBL/GenBank/DDBJ whole genome shotgun (WGS) entry which is preliminary data.</text>
</comment>
<organism evidence="1 2">
    <name type="scientific">Funneliformis caledonium</name>
    <dbReference type="NCBI Taxonomy" id="1117310"/>
    <lineage>
        <taxon>Eukaryota</taxon>
        <taxon>Fungi</taxon>
        <taxon>Fungi incertae sedis</taxon>
        <taxon>Mucoromycota</taxon>
        <taxon>Glomeromycotina</taxon>
        <taxon>Glomeromycetes</taxon>
        <taxon>Glomerales</taxon>
        <taxon>Glomeraceae</taxon>
        <taxon>Funneliformis</taxon>
    </lineage>
</organism>